<proteinExistence type="predicted"/>
<dbReference type="OrthoDB" id="3269595at2759"/>
<accession>A0A1R0GVH5</accession>
<keyword evidence="2" id="KW-1185">Reference proteome</keyword>
<dbReference type="EMBL" id="LSSL01003014">
    <property type="protein sequence ID" value="OLY80894.1"/>
    <property type="molecule type" value="Genomic_DNA"/>
</dbReference>
<dbReference type="Proteomes" id="UP000187455">
    <property type="component" value="Unassembled WGS sequence"/>
</dbReference>
<gene>
    <name evidence="1" type="ORF">AYI68_g5003</name>
</gene>
<reference evidence="1 2" key="1">
    <citation type="journal article" date="2016" name="Mol. Biol. Evol.">
        <title>Genome-Wide Survey of Gut Fungi (Harpellales) Reveals the First Horizontally Transferred Ubiquitin Gene from a Mosquito Host.</title>
        <authorList>
            <person name="Wang Y."/>
            <person name="White M.M."/>
            <person name="Kvist S."/>
            <person name="Moncalvo J.M."/>
        </authorList>
    </citation>
    <scope>NUCLEOTIDE SEQUENCE [LARGE SCALE GENOMIC DNA]</scope>
    <source>
        <strain evidence="1 2">ALG-7-W6</strain>
    </source>
</reference>
<dbReference type="AlphaFoldDB" id="A0A1R0GVH5"/>
<dbReference type="STRING" id="133383.A0A1R0GVH5"/>
<sequence length="91" mass="10383">MLASHPAARQHVYRKWPTLKTWVVELIETPIKAGISTWVTGSARWIKKICVKYSKGETIITIVDRKNEITALISTSGRWTENRSKMKLGES</sequence>
<comment type="caution">
    <text evidence="1">The sequence shown here is derived from an EMBL/GenBank/DDBJ whole genome shotgun (WGS) entry which is preliminary data.</text>
</comment>
<evidence type="ECO:0000313" key="1">
    <source>
        <dbReference type="EMBL" id="OLY80894.1"/>
    </source>
</evidence>
<evidence type="ECO:0000313" key="2">
    <source>
        <dbReference type="Proteomes" id="UP000187455"/>
    </source>
</evidence>
<name>A0A1R0GVH5_9FUNG</name>
<protein>
    <submittedName>
        <fullName evidence="1">Uncharacterized protein</fullName>
    </submittedName>
</protein>
<organism evidence="1 2">
    <name type="scientific">Smittium mucronatum</name>
    <dbReference type="NCBI Taxonomy" id="133383"/>
    <lineage>
        <taxon>Eukaryota</taxon>
        <taxon>Fungi</taxon>
        <taxon>Fungi incertae sedis</taxon>
        <taxon>Zoopagomycota</taxon>
        <taxon>Kickxellomycotina</taxon>
        <taxon>Harpellomycetes</taxon>
        <taxon>Harpellales</taxon>
        <taxon>Legeriomycetaceae</taxon>
        <taxon>Smittium</taxon>
    </lineage>
</organism>